<dbReference type="Gene3D" id="3.30.420.10">
    <property type="entry name" value="Ribonuclease H-like superfamily/Ribonuclease H"/>
    <property type="match status" value="1"/>
</dbReference>
<feature type="region of interest" description="Disordered" evidence="2">
    <location>
        <begin position="1"/>
        <end position="67"/>
    </location>
</feature>
<proteinExistence type="predicted"/>
<dbReference type="InterPro" id="IPR036691">
    <property type="entry name" value="Endo/exonu/phosph_ase_sf"/>
</dbReference>
<name>A0A2N9FKR2_FAGSY</name>
<keyword evidence="1" id="KW-0863">Zinc-finger</keyword>
<dbReference type="PANTHER" id="PTHR31286">
    <property type="entry name" value="GLYCINE-RICH CELL WALL STRUCTURAL PROTEIN 1.8-LIKE"/>
    <property type="match status" value="1"/>
</dbReference>
<dbReference type="SUPFAM" id="SSF56672">
    <property type="entry name" value="DNA/RNA polymerases"/>
    <property type="match status" value="1"/>
</dbReference>
<accession>A0A2N9FKR2</accession>
<keyword evidence="1" id="KW-0862">Zinc</keyword>
<feature type="region of interest" description="Disordered" evidence="2">
    <location>
        <begin position="370"/>
        <end position="474"/>
    </location>
</feature>
<organism evidence="4">
    <name type="scientific">Fagus sylvatica</name>
    <name type="common">Beechnut</name>
    <dbReference type="NCBI Taxonomy" id="28930"/>
    <lineage>
        <taxon>Eukaryota</taxon>
        <taxon>Viridiplantae</taxon>
        <taxon>Streptophyta</taxon>
        <taxon>Embryophyta</taxon>
        <taxon>Tracheophyta</taxon>
        <taxon>Spermatophyta</taxon>
        <taxon>Magnoliopsida</taxon>
        <taxon>eudicotyledons</taxon>
        <taxon>Gunneridae</taxon>
        <taxon>Pentapetalae</taxon>
        <taxon>rosids</taxon>
        <taxon>fabids</taxon>
        <taxon>Fagales</taxon>
        <taxon>Fagaceae</taxon>
        <taxon>Fagus</taxon>
    </lineage>
</organism>
<dbReference type="Gene3D" id="3.60.10.10">
    <property type="entry name" value="Endonuclease/exonuclease/phosphatase"/>
    <property type="match status" value="2"/>
</dbReference>
<dbReference type="CDD" id="cd01650">
    <property type="entry name" value="RT_nLTR_like"/>
    <property type="match status" value="1"/>
</dbReference>
<dbReference type="InterPro" id="IPR025558">
    <property type="entry name" value="DUF4283"/>
</dbReference>
<dbReference type="PROSITE" id="PS50158">
    <property type="entry name" value="ZF_CCHC"/>
    <property type="match status" value="1"/>
</dbReference>
<dbReference type="GO" id="GO:0004523">
    <property type="term" value="F:RNA-DNA hybrid ribonuclease activity"/>
    <property type="evidence" value="ECO:0007669"/>
    <property type="project" value="InterPro"/>
</dbReference>
<sequence>MSERLKEKDRDRNFCELEGEHSLEDEDSIRRSTKKKKGSHQPYIEEPLVEVVSGGTPGGSETDSPIGIRSGISYKEKLLGAIPGAYERAFFGSNMEEDDSVSSDEDDEPPVEGEVVIKFSRELKNRIRAPWNASLIVKVFGRSVGYIFLVNKLKALWRASNGFSCVDLGLGFFLVKFESREDFEEVLRNGPWFIGEHFLSIRPWVPDFRASEASVSSVAVWVRLPELPVEYYHKDSLMHIGSGIGPVLRVDFNTASGTRGRFARLCIQLDLDKPLMRTIKVGKLRLAVIYEGIGLLCFKCGKLGHKQELCPLCVPTEPGGVNSNTPVTETPEVSSTGFGPWMLVTRRKRQIKKDNNQVVVDNTERGRAYIVPDAPTVEGHAGSSGTAGTSILRHPPRGPNPDKGKETKAPAAGSSRKASKMQSGPSKEHRGPSNIADPPKSNLNSPQSLVPGPSTSSVKPKDPLSPLAPSSPRNSFTLLQTEQIKHTDLTVSLRPQAPALHNRNDKHQVGPYPDAESTAQLVDQSRRKIDPNNGRHHRTHSEGSPPRLAVEVSPFWNFSTDVPRIDGVNCPLRIRSQPSPKLRFKQFLEEVFSAMLTEFEERKVLLSPPICLDWKGNVSSIKLAQPAKCVPKFEIVIRTSEVRATGFLSYNFKMTAILNTIWEIWPEKAWNSLEAEGSLFPTFNPPFMLAHEIGLNVLTWNCRGVLNPCFRRALLDLLNLNDPAILILTETRLGGSRAAELARSLPFDGFLCTNTIGFAGGIWILWKTAAVELELLTSTEQEIHVSAQVTDSNSLWLLSAIYASPRRKMGGNQPVASRIAEYRNCMNTCGMIDLGFSGPKYTWTNGQDISTLIMQRLDRAWVNSDWRILFPEAYVTHLARTHSDHCPILISLWPSSHNSLPRPFRFENIWLSHPEFPKVVDKAWSAPGLNLSSTFAIFTALVISWNKVTFGNIFQRKRRILARINGMQCNLAANPSESFARLEKSLRMEYVNILKLEEDFWALKSRVGWVIEGDRNTKFFHTTTLVRRRHNKIVRIRNNMGDWIVDSQLIRNHIQQGFIDLFSTSHESSVSNFCAPNWTPCVSAVESLKLIAPVSPFEIKDSLRSLKPFKAPGPDGLQPGFFQHCWHQVGESVSKEVTQVFNSGKMPSYLNKTLIVLIPKCLGPETLNHVRPISFCNTVYKIVTKIIVSRIRPLLSNLISPYQTAFVPGRRGVDNVVIAQELIHTIYKKKGRVGHFMLKIDLEKAYDRIEWSFIREILILFKFPMSLVNLILECISSSSSTILFNGGQMEEFQPSRGIRQGDPLSPYIFILCMEYLSLKIFEAWSSRNFASVSVQKVNLSKSKVFFSPNVSPENRSSLCDILRVSSTPDLGRYLGFPLKSNGRNSRESNFIVEKVQAKLSSWKAKLLSPAGRMVLIQSVTSAIPSYYMQTNALPNSVCNKLDRLNRNFLWGSSEEKKKMHMVGWEEGVGSWDLSRVSMTIPTLTCDSIRAVPVCTTRQQEDCIAWDSSNGDFCLKMAYLNIFVFNSCSVIPDPVANTVAFALEMVCLMGKDYHVKLRVPTQVKWKPPDLDGSWVGGFARAIGYTTSVQAELRALKDGLLLAIDLGIPCLAIEMDSLVAVDFLNFKTTPNVFFSAIVDDCRCLLEKFDRFTLHHIFREANGCADALAKAGCAQSVDFISFTSAPAHVLEALAFDSSCATRTRLVCS</sequence>
<protein>
    <recommendedName>
        <fullName evidence="3">CCHC-type domain-containing protein</fullName>
    </recommendedName>
</protein>
<reference evidence="4" key="1">
    <citation type="submission" date="2018-02" db="EMBL/GenBank/DDBJ databases">
        <authorList>
            <person name="Cohen D.B."/>
            <person name="Kent A.D."/>
        </authorList>
    </citation>
    <scope>NUCLEOTIDE SEQUENCE</scope>
</reference>
<evidence type="ECO:0000256" key="2">
    <source>
        <dbReference type="SAM" id="MobiDB-lite"/>
    </source>
</evidence>
<feature type="domain" description="CCHC-type" evidence="3">
    <location>
        <begin position="297"/>
        <end position="311"/>
    </location>
</feature>
<dbReference type="InterPro" id="IPR044730">
    <property type="entry name" value="RNase_H-like_dom_plant"/>
</dbReference>
<dbReference type="InterPro" id="IPR040256">
    <property type="entry name" value="At4g02000-like"/>
</dbReference>
<dbReference type="InterPro" id="IPR043502">
    <property type="entry name" value="DNA/RNA_pol_sf"/>
</dbReference>
<dbReference type="Pfam" id="PF00078">
    <property type="entry name" value="RVT_1"/>
    <property type="match status" value="1"/>
</dbReference>
<dbReference type="EMBL" id="OIVN01000912">
    <property type="protein sequence ID" value="SPC87304.1"/>
    <property type="molecule type" value="Genomic_DNA"/>
</dbReference>
<dbReference type="InterPro" id="IPR001878">
    <property type="entry name" value="Znf_CCHC"/>
</dbReference>
<dbReference type="CDD" id="cd06222">
    <property type="entry name" value="RNase_H_like"/>
    <property type="match status" value="1"/>
</dbReference>
<dbReference type="PANTHER" id="PTHR31286:SF99">
    <property type="entry name" value="DUF4283 DOMAIN-CONTAINING PROTEIN"/>
    <property type="match status" value="1"/>
</dbReference>
<dbReference type="SUPFAM" id="SSF53098">
    <property type="entry name" value="Ribonuclease H-like"/>
    <property type="match status" value="1"/>
</dbReference>
<feature type="region of interest" description="Disordered" evidence="2">
    <location>
        <begin position="495"/>
        <end position="546"/>
    </location>
</feature>
<dbReference type="InterPro" id="IPR000477">
    <property type="entry name" value="RT_dom"/>
</dbReference>
<gene>
    <name evidence="4" type="ORF">FSB_LOCUS15186</name>
</gene>
<keyword evidence="1" id="KW-0479">Metal-binding</keyword>
<evidence type="ECO:0000313" key="4">
    <source>
        <dbReference type="EMBL" id="SPC87304.1"/>
    </source>
</evidence>
<dbReference type="InterPro" id="IPR036397">
    <property type="entry name" value="RNaseH_sf"/>
</dbReference>
<dbReference type="GO" id="GO:0008270">
    <property type="term" value="F:zinc ion binding"/>
    <property type="evidence" value="ECO:0007669"/>
    <property type="project" value="UniProtKB-KW"/>
</dbReference>
<feature type="compositionally biased region" description="Basic and acidic residues" evidence="2">
    <location>
        <begin position="1"/>
        <end position="22"/>
    </location>
</feature>
<dbReference type="GO" id="GO:0003676">
    <property type="term" value="F:nucleic acid binding"/>
    <property type="evidence" value="ECO:0007669"/>
    <property type="project" value="InterPro"/>
</dbReference>
<dbReference type="Pfam" id="PF13456">
    <property type="entry name" value="RVT_3"/>
    <property type="match status" value="1"/>
</dbReference>
<evidence type="ECO:0000259" key="3">
    <source>
        <dbReference type="PROSITE" id="PS50158"/>
    </source>
</evidence>
<dbReference type="InterPro" id="IPR002156">
    <property type="entry name" value="RNaseH_domain"/>
</dbReference>
<feature type="compositionally biased region" description="Low complexity" evidence="2">
    <location>
        <begin position="381"/>
        <end position="390"/>
    </location>
</feature>
<evidence type="ECO:0000256" key="1">
    <source>
        <dbReference type="PROSITE-ProRule" id="PRU00047"/>
    </source>
</evidence>
<dbReference type="InterPro" id="IPR012337">
    <property type="entry name" value="RNaseH-like_sf"/>
</dbReference>
<dbReference type="SUPFAM" id="SSF56219">
    <property type="entry name" value="DNase I-like"/>
    <property type="match status" value="1"/>
</dbReference>
<dbReference type="Pfam" id="PF14111">
    <property type="entry name" value="DUF4283"/>
    <property type="match status" value="1"/>
</dbReference>
<feature type="compositionally biased region" description="Polar residues" evidence="2">
    <location>
        <begin position="441"/>
        <end position="458"/>
    </location>
</feature>